<name>A0A0F5K4Z9_9BURK</name>
<dbReference type="STRING" id="28092.WM40_02965"/>
<evidence type="ECO:0000313" key="2">
    <source>
        <dbReference type="EMBL" id="KKB64954.1"/>
    </source>
</evidence>
<comment type="caution">
    <text evidence="2">The sequence shown here is derived from an EMBL/GenBank/DDBJ whole genome shotgun (WGS) entry which is preliminary data.</text>
</comment>
<dbReference type="Proteomes" id="UP000033618">
    <property type="component" value="Unassembled WGS sequence"/>
</dbReference>
<gene>
    <name evidence="2" type="ORF">WM40_02965</name>
</gene>
<dbReference type="PATRIC" id="fig|28092.6.peg.698"/>
<organism evidence="2 3">
    <name type="scientific">Robbsia andropogonis</name>
    <dbReference type="NCBI Taxonomy" id="28092"/>
    <lineage>
        <taxon>Bacteria</taxon>
        <taxon>Pseudomonadati</taxon>
        <taxon>Pseudomonadota</taxon>
        <taxon>Betaproteobacteria</taxon>
        <taxon>Burkholderiales</taxon>
        <taxon>Burkholderiaceae</taxon>
        <taxon>Robbsia</taxon>
    </lineage>
</organism>
<feature type="region of interest" description="Disordered" evidence="1">
    <location>
        <begin position="1"/>
        <end position="28"/>
    </location>
</feature>
<protein>
    <submittedName>
        <fullName evidence="2">Uncharacterized protein</fullName>
    </submittedName>
</protein>
<accession>A0A0F5K4Z9</accession>
<evidence type="ECO:0000313" key="3">
    <source>
        <dbReference type="Proteomes" id="UP000033618"/>
    </source>
</evidence>
<dbReference type="EMBL" id="LAQU01000002">
    <property type="protein sequence ID" value="KKB64954.1"/>
    <property type="molecule type" value="Genomic_DNA"/>
</dbReference>
<proteinExistence type="predicted"/>
<dbReference type="AlphaFoldDB" id="A0A0F5K4Z9"/>
<evidence type="ECO:0000256" key="1">
    <source>
        <dbReference type="SAM" id="MobiDB-lite"/>
    </source>
</evidence>
<sequence>MSVALGIRAHAGRHANPSKVGSDNGRRFGSDAAASDEFDGALLLGGDTSADFDEIRIMGACSQPVKLKY</sequence>
<keyword evidence="3" id="KW-1185">Reference proteome</keyword>
<reference evidence="2 3" key="1">
    <citation type="submission" date="2015-03" db="EMBL/GenBank/DDBJ databases">
        <title>Draft Genome Sequence of Burkholderia andropogonis type strain ICMP2807, isolated from Sorghum bicolor.</title>
        <authorList>
            <person name="Lopes-Santos L."/>
            <person name="Castro D.B."/>
            <person name="Ottoboni L.M."/>
            <person name="Park D."/>
            <person name="Weirc B.S."/>
            <person name="Destefano S.A."/>
        </authorList>
    </citation>
    <scope>NUCLEOTIDE SEQUENCE [LARGE SCALE GENOMIC DNA]</scope>
    <source>
        <strain evidence="2 3">ICMP2807</strain>
    </source>
</reference>